<dbReference type="Proteomes" id="UP001432322">
    <property type="component" value="Unassembled WGS sequence"/>
</dbReference>
<proteinExistence type="predicted"/>
<feature type="non-terminal residue" evidence="1">
    <location>
        <position position="1"/>
    </location>
</feature>
<dbReference type="EMBL" id="BTSY01000002">
    <property type="protein sequence ID" value="GMT15543.1"/>
    <property type="molecule type" value="Genomic_DNA"/>
</dbReference>
<comment type="caution">
    <text evidence="1">The sequence shown here is derived from an EMBL/GenBank/DDBJ whole genome shotgun (WGS) entry which is preliminary data.</text>
</comment>
<protein>
    <submittedName>
        <fullName evidence="1">Uncharacterized protein</fullName>
    </submittedName>
</protein>
<evidence type="ECO:0000313" key="2">
    <source>
        <dbReference type="Proteomes" id="UP001432322"/>
    </source>
</evidence>
<reference evidence="1" key="1">
    <citation type="submission" date="2023-10" db="EMBL/GenBank/DDBJ databases">
        <title>Genome assembly of Pristionchus species.</title>
        <authorList>
            <person name="Yoshida K."/>
            <person name="Sommer R.J."/>
        </authorList>
    </citation>
    <scope>NUCLEOTIDE SEQUENCE</scope>
    <source>
        <strain evidence="1">RS5133</strain>
    </source>
</reference>
<keyword evidence="2" id="KW-1185">Reference proteome</keyword>
<evidence type="ECO:0000313" key="1">
    <source>
        <dbReference type="EMBL" id="GMT15543.1"/>
    </source>
</evidence>
<organism evidence="1 2">
    <name type="scientific">Pristionchus fissidentatus</name>
    <dbReference type="NCBI Taxonomy" id="1538716"/>
    <lineage>
        <taxon>Eukaryota</taxon>
        <taxon>Metazoa</taxon>
        <taxon>Ecdysozoa</taxon>
        <taxon>Nematoda</taxon>
        <taxon>Chromadorea</taxon>
        <taxon>Rhabditida</taxon>
        <taxon>Rhabditina</taxon>
        <taxon>Diplogasteromorpha</taxon>
        <taxon>Diplogasteroidea</taxon>
        <taxon>Neodiplogasteridae</taxon>
        <taxon>Pristionchus</taxon>
    </lineage>
</organism>
<name>A0AAV5V8K8_9BILA</name>
<accession>A0AAV5V8K8</accession>
<dbReference type="AlphaFoldDB" id="A0AAV5V8K8"/>
<sequence>PTYSSHRQLISLDKCFHFPSQFSSTMIRQLLLLAFLEISSAQASTIPPFLEQIQQPSGPAIEVCYKWRNVSYNTHEEQTREELINQWCWDVSKLFRCEVLYQHKEWVPVVRQHELYIAGCCDGYVFVDGICVEDDTEVKIIDQSSTVSLPEVFVSEVTEHGVTIERVKLLETMLAALEKATPAPLSEVPVQSQNRNYIDHNVELQSLQVASILLNVLAKPSHTTNLPFVSIVPVKESENLSHEFPMTPLQPAANVENEVVKSQDPSDTPLVRLVPAIKVESIDKSEATNHPLSQVTNLLLQTMTDLTEVYLHSMQQLQQLLTRLHESGPTRASLD</sequence>
<gene>
    <name evidence="1" type="ORF">PFISCL1PPCAC_6840</name>
</gene>